<dbReference type="RefSeq" id="WP_106304305.1">
    <property type="nucleotide sequence ID" value="NZ_PVWO01000118.1"/>
</dbReference>
<evidence type="ECO:0000313" key="4">
    <source>
        <dbReference type="EMBL" id="PSB56580.1"/>
    </source>
</evidence>
<dbReference type="Gene3D" id="3.40.50.2300">
    <property type="match status" value="1"/>
</dbReference>
<dbReference type="InterPro" id="IPR050595">
    <property type="entry name" value="Bact_response_regulator"/>
</dbReference>
<dbReference type="Proteomes" id="UP000238937">
    <property type="component" value="Unassembled WGS sequence"/>
</dbReference>
<reference evidence="4 5" key="1">
    <citation type="submission" date="2018-03" db="EMBL/GenBank/DDBJ databases">
        <title>The ancient ancestry and fast evolution of plastids.</title>
        <authorList>
            <person name="Moore K.R."/>
            <person name="Magnabosco C."/>
            <person name="Momper L."/>
            <person name="Gold D.A."/>
            <person name="Bosak T."/>
            <person name="Fournier G.P."/>
        </authorList>
    </citation>
    <scope>NUCLEOTIDE SEQUENCE [LARGE SCALE GENOMIC DNA]</scope>
    <source>
        <strain evidence="4 5">CCALA 037</strain>
    </source>
</reference>
<dbReference type="GO" id="GO:0000160">
    <property type="term" value="P:phosphorelay signal transduction system"/>
    <property type="evidence" value="ECO:0007669"/>
    <property type="project" value="InterPro"/>
</dbReference>
<dbReference type="OrthoDB" id="109585at2"/>
<dbReference type="InterPro" id="IPR001789">
    <property type="entry name" value="Sig_transdc_resp-reg_receiver"/>
</dbReference>
<dbReference type="AlphaFoldDB" id="A0A2T1GG53"/>
<dbReference type="PANTHER" id="PTHR44591:SF19">
    <property type="entry name" value="TWO-COMPONENT RESPONSE REGULATOR-RELATED"/>
    <property type="match status" value="1"/>
</dbReference>
<evidence type="ECO:0000313" key="5">
    <source>
        <dbReference type="Proteomes" id="UP000238937"/>
    </source>
</evidence>
<comment type="caution">
    <text evidence="4">The sequence shown here is derived from an EMBL/GenBank/DDBJ whole genome shotgun (WGS) entry which is preliminary data.</text>
</comment>
<dbReference type="SMART" id="SM00448">
    <property type="entry name" value="REC"/>
    <property type="match status" value="1"/>
</dbReference>
<feature type="modified residue" description="4-aspartylphosphate" evidence="2">
    <location>
        <position position="62"/>
    </location>
</feature>
<dbReference type="SUPFAM" id="SSF52172">
    <property type="entry name" value="CheY-like"/>
    <property type="match status" value="1"/>
</dbReference>
<accession>A0A2T1GG53</accession>
<gene>
    <name evidence="4" type="ORF">C7B77_11330</name>
</gene>
<keyword evidence="5" id="KW-1185">Reference proteome</keyword>
<dbReference type="PROSITE" id="PS50110">
    <property type="entry name" value="RESPONSE_REGULATORY"/>
    <property type="match status" value="1"/>
</dbReference>
<feature type="domain" description="Response regulatory" evidence="3">
    <location>
        <begin position="5"/>
        <end position="128"/>
    </location>
</feature>
<dbReference type="InterPro" id="IPR011006">
    <property type="entry name" value="CheY-like_superfamily"/>
</dbReference>
<proteinExistence type="predicted"/>
<evidence type="ECO:0000256" key="2">
    <source>
        <dbReference type="PROSITE-ProRule" id="PRU00169"/>
    </source>
</evidence>
<evidence type="ECO:0000259" key="3">
    <source>
        <dbReference type="PROSITE" id="PS50110"/>
    </source>
</evidence>
<organism evidence="4 5">
    <name type="scientific">Chamaesiphon polymorphus CCALA 037</name>
    <dbReference type="NCBI Taxonomy" id="2107692"/>
    <lineage>
        <taxon>Bacteria</taxon>
        <taxon>Bacillati</taxon>
        <taxon>Cyanobacteriota</taxon>
        <taxon>Cyanophyceae</taxon>
        <taxon>Gomontiellales</taxon>
        <taxon>Chamaesiphonaceae</taxon>
        <taxon>Chamaesiphon</taxon>
    </lineage>
</organism>
<dbReference type="PANTHER" id="PTHR44591">
    <property type="entry name" value="STRESS RESPONSE REGULATOR PROTEIN 1"/>
    <property type="match status" value="1"/>
</dbReference>
<protein>
    <recommendedName>
        <fullName evidence="3">Response regulatory domain-containing protein</fullName>
    </recommendedName>
</protein>
<dbReference type="EMBL" id="PVWO01000118">
    <property type="protein sequence ID" value="PSB56580.1"/>
    <property type="molecule type" value="Genomic_DNA"/>
</dbReference>
<dbReference type="Pfam" id="PF00072">
    <property type="entry name" value="Response_reg"/>
    <property type="match status" value="1"/>
</dbReference>
<name>A0A2T1GG53_9CYAN</name>
<evidence type="ECO:0000256" key="1">
    <source>
        <dbReference type="ARBA" id="ARBA00022553"/>
    </source>
</evidence>
<sequence length="129" mass="14862">MSNVAILCVDDEVMILESLREQLQRHFGDRYLYEVAEGVEEAWQIIEELYEEGISILAIVSDWLMPGVKGDEFLIAVSQRYPDIMTIMLTGQADEAAIRRVRKEAKLHAYLRKPWTEAELTTAIETAFR</sequence>
<keyword evidence="1 2" id="KW-0597">Phosphoprotein</keyword>